<evidence type="ECO:0000256" key="4">
    <source>
        <dbReference type="SAM" id="Phobius"/>
    </source>
</evidence>
<keyword evidence="4" id="KW-0812">Transmembrane</keyword>
<evidence type="ECO:0000256" key="2">
    <source>
        <dbReference type="ARBA" id="ARBA00022801"/>
    </source>
</evidence>
<dbReference type="SUPFAM" id="SSF63817">
    <property type="entry name" value="Sortase"/>
    <property type="match status" value="1"/>
</dbReference>
<accession>A0ABV0F4P9</accession>
<keyword evidence="4" id="KW-0472">Membrane</keyword>
<proteinExistence type="predicted"/>
<dbReference type="Gene3D" id="2.40.260.10">
    <property type="entry name" value="Sortase"/>
    <property type="match status" value="1"/>
</dbReference>
<keyword evidence="1" id="KW-0645">Protease</keyword>
<keyword evidence="4" id="KW-1133">Transmembrane helix</keyword>
<reference evidence="6" key="1">
    <citation type="submission" date="2016-06" db="EMBL/GenBank/DDBJ databases">
        <title>Four novel species of enterococci isolated from chicken manure.</title>
        <authorList>
            <person name="Van Tyne D."/>
        </authorList>
    </citation>
    <scope>NUCLEOTIDE SEQUENCE [LARGE SCALE GENOMIC DNA]</scope>
    <source>
        <strain evidence="6">JM9A</strain>
    </source>
</reference>
<dbReference type="InterPro" id="IPR023365">
    <property type="entry name" value="Sortase_dom-sf"/>
</dbReference>
<evidence type="ECO:0000256" key="3">
    <source>
        <dbReference type="ARBA" id="ARBA00022807"/>
    </source>
</evidence>
<dbReference type="InterPro" id="IPR005754">
    <property type="entry name" value="Sortase"/>
</dbReference>
<dbReference type="CDD" id="cd06165">
    <property type="entry name" value="Sortase_A"/>
    <property type="match status" value="1"/>
</dbReference>
<comment type="caution">
    <text evidence="5">The sequence shown here is derived from an EMBL/GenBank/DDBJ whole genome shotgun (WGS) entry which is preliminary data.</text>
</comment>
<organism evidence="5 6">
    <name type="scientific">Enterococcus diestrammenae</name>
    <dbReference type="NCBI Taxonomy" id="1155073"/>
    <lineage>
        <taxon>Bacteria</taxon>
        <taxon>Bacillati</taxon>
        <taxon>Bacillota</taxon>
        <taxon>Bacilli</taxon>
        <taxon>Lactobacillales</taxon>
        <taxon>Enterococcaceae</taxon>
        <taxon>Enterococcus</taxon>
    </lineage>
</organism>
<keyword evidence="2" id="KW-0378">Hydrolase</keyword>
<dbReference type="Pfam" id="PF04203">
    <property type="entry name" value="Sortase"/>
    <property type="match status" value="1"/>
</dbReference>
<dbReference type="EMBL" id="MAEI02000001">
    <property type="protein sequence ID" value="MEO1782027.1"/>
    <property type="molecule type" value="Genomic_DNA"/>
</dbReference>
<keyword evidence="6" id="KW-1185">Reference proteome</keyword>
<name>A0ABV0F4P9_9ENTE</name>
<dbReference type="RefSeq" id="WP_161868628.1">
    <property type="nucleotide sequence ID" value="NZ_MAEI02000001.1"/>
</dbReference>
<gene>
    <name evidence="5" type="ORF">BAU18_001620</name>
</gene>
<evidence type="ECO:0000313" key="5">
    <source>
        <dbReference type="EMBL" id="MEO1782027.1"/>
    </source>
</evidence>
<feature type="transmembrane region" description="Helical" evidence="4">
    <location>
        <begin position="284"/>
        <end position="304"/>
    </location>
</feature>
<protein>
    <submittedName>
        <fullName evidence="5">Sortase A</fullName>
    </submittedName>
</protein>
<dbReference type="Proteomes" id="UP001429357">
    <property type="component" value="Unassembled WGS sequence"/>
</dbReference>
<reference evidence="5 6" key="2">
    <citation type="submission" date="2024-02" db="EMBL/GenBank/DDBJ databases">
        <title>The Genome Sequence of Enterococcus diestrammenae JM9A.</title>
        <authorList>
            <person name="Earl A."/>
            <person name="Manson A."/>
            <person name="Gilmore M."/>
            <person name="Sanders J."/>
            <person name="Shea T."/>
            <person name="Howe W."/>
            <person name="Livny J."/>
            <person name="Cuomo C."/>
            <person name="Neafsey D."/>
            <person name="Birren B."/>
        </authorList>
    </citation>
    <scope>NUCLEOTIDE SEQUENCE [LARGE SCALE GENOMIC DNA]</scope>
    <source>
        <strain evidence="5 6">JM9A</strain>
    </source>
</reference>
<dbReference type="InterPro" id="IPR042007">
    <property type="entry name" value="Sortase_A"/>
</dbReference>
<sequence length="312" mass="34525">MTKLNKRIFVICSLLLLVVALVTMSGGLLVKKNLVPQISYHVSVSDRTAGWVKKNNQKALESGLFGNIVKEVDSDTQNKVLLADGEFMRDSMIGNLVIPNRQISMPILAGTSDENMLMGAATVSANQQMGKQNYVLVSHNNPYGSQSPMRKINTVKMGDLIYITDFNQIYIYQVTYSGIVDQTDLSYVAVPNFNEKPVLTMYRCAGDVVGSSKRYLVQGELEKVKPLKEAKNDELEGLSISVSSKGNSNQEIESEPLQVKNTSTRTVMKTIEFVSIEVKTNPRLLIVGITITSLLFILQIIVLVKPKWGDSN</sequence>
<dbReference type="NCBIfam" id="TIGR01076">
    <property type="entry name" value="sortase_fam"/>
    <property type="match status" value="1"/>
</dbReference>
<keyword evidence="3" id="KW-0788">Thiol protease</keyword>
<evidence type="ECO:0000256" key="1">
    <source>
        <dbReference type="ARBA" id="ARBA00022670"/>
    </source>
</evidence>
<evidence type="ECO:0000313" key="6">
    <source>
        <dbReference type="Proteomes" id="UP001429357"/>
    </source>
</evidence>